<feature type="domain" description="Potassium channel" evidence="2">
    <location>
        <begin position="82"/>
        <end position="161"/>
    </location>
</feature>
<reference evidence="4" key="1">
    <citation type="submission" date="2016-10" db="EMBL/GenBank/DDBJ databases">
        <authorList>
            <person name="Varghese N."/>
            <person name="Submissions S."/>
        </authorList>
    </citation>
    <scope>NUCLEOTIDE SEQUENCE [LARGE SCALE GENOMIC DNA]</scope>
    <source>
        <strain evidence="4">DSM 45413</strain>
    </source>
</reference>
<sequence length="301" mass="31695">MTGDVGAWLSTAAGAALVLLVLRDVFDRLWHPSARGGLSQWLLAGVWGLTAPVRRRPGRSPRGIELTGSAAMAAVVGSWVVLVVVGWTLVYLPRMPEGFLFGGGEQGAAPGGALLDALYLSLVTLSTLGFGDVVPDAGWLRVVVPLEALAGFALLTAGVTWVLQIYPVLSRRRVLAARLALLRESVEGAGVQPDVRLLEDLAVELVRVRVDLVQHAETYYVADGQPEVSLAAGLEVAAALADQGRRSPDPEVRGAAALLGSALASLARLLDHDFLRTGGPVEQIVRAYAADHGHPFGERSA</sequence>
<proteinExistence type="predicted"/>
<keyword evidence="1" id="KW-1133">Transmembrane helix</keyword>
<gene>
    <name evidence="3" type="ORF">SAMN05660991_01983</name>
</gene>
<name>A0A1H8T0Z6_9ACTN</name>
<keyword evidence="4" id="KW-1185">Reference proteome</keyword>
<evidence type="ECO:0000259" key="2">
    <source>
        <dbReference type="Pfam" id="PF07885"/>
    </source>
</evidence>
<dbReference type="Proteomes" id="UP000198960">
    <property type="component" value="Unassembled WGS sequence"/>
</dbReference>
<dbReference type="Gene3D" id="1.10.287.70">
    <property type="match status" value="1"/>
</dbReference>
<dbReference type="STRING" id="673521.SAMN05660991_01983"/>
<dbReference type="EMBL" id="FOEE01000005">
    <property type="protein sequence ID" value="SEO84582.1"/>
    <property type="molecule type" value="Genomic_DNA"/>
</dbReference>
<organism evidence="3 4">
    <name type="scientific">Trujillonella endophytica</name>
    <dbReference type="NCBI Taxonomy" id="673521"/>
    <lineage>
        <taxon>Bacteria</taxon>
        <taxon>Bacillati</taxon>
        <taxon>Actinomycetota</taxon>
        <taxon>Actinomycetes</taxon>
        <taxon>Geodermatophilales</taxon>
        <taxon>Geodermatophilaceae</taxon>
        <taxon>Trujillonella</taxon>
    </lineage>
</organism>
<feature type="transmembrane region" description="Helical" evidence="1">
    <location>
        <begin position="66"/>
        <end position="92"/>
    </location>
</feature>
<dbReference type="SUPFAM" id="SSF81324">
    <property type="entry name" value="Voltage-gated potassium channels"/>
    <property type="match status" value="1"/>
</dbReference>
<dbReference type="AlphaFoldDB" id="A0A1H8T0Z6"/>
<dbReference type="InterPro" id="IPR013099">
    <property type="entry name" value="K_chnl_dom"/>
</dbReference>
<dbReference type="Pfam" id="PF07885">
    <property type="entry name" value="Ion_trans_2"/>
    <property type="match status" value="1"/>
</dbReference>
<dbReference type="OrthoDB" id="8477930at2"/>
<evidence type="ECO:0000313" key="3">
    <source>
        <dbReference type="EMBL" id="SEO84582.1"/>
    </source>
</evidence>
<evidence type="ECO:0000256" key="1">
    <source>
        <dbReference type="SAM" id="Phobius"/>
    </source>
</evidence>
<feature type="transmembrane region" description="Helical" evidence="1">
    <location>
        <begin position="142"/>
        <end position="163"/>
    </location>
</feature>
<protein>
    <submittedName>
        <fullName evidence="3">Ion channel</fullName>
    </submittedName>
</protein>
<feature type="transmembrane region" description="Helical" evidence="1">
    <location>
        <begin position="6"/>
        <end position="26"/>
    </location>
</feature>
<evidence type="ECO:0000313" key="4">
    <source>
        <dbReference type="Proteomes" id="UP000198960"/>
    </source>
</evidence>
<dbReference type="RefSeq" id="WP_091942606.1">
    <property type="nucleotide sequence ID" value="NZ_FOEE01000005.1"/>
</dbReference>
<keyword evidence="1" id="KW-0812">Transmembrane</keyword>
<accession>A0A1H8T0Z6</accession>
<keyword evidence="1" id="KW-0472">Membrane</keyword>